<sequence>MKLDNIISVTGMPGLYKLLASRPNGLLIESFDNNKRQFVSGRKHQFTPLVSIGIYTYTDVESLDVALQKINETESESPIPDPNDKADTLRTWMRMIVPQHDEDRVHINDIRKLIKWYLFLKQYAWDQVNQEKSDEEE</sequence>
<evidence type="ECO:0000259" key="2">
    <source>
        <dbReference type="Pfam" id="PF21186"/>
    </source>
</evidence>
<proteinExistence type="predicted"/>
<comment type="caution">
    <text evidence="3">The sequence shown here is derived from an EMBL/GenBank/DDBJ whole genome shotgun (WGS) entry which is preliminary data.</text>
</comment>
<dbReference type="Gene3D" id="1.10.10.1650">
    <property type="match status" value="1"/>
</dbReference>
<evidence type="ECO:0000313" key="3">
    <source>
        <dbReference type="EMBL" id="MBK9982530.1"/>
    </source>
</evidence>
<dbReference type="InterPro" id="IPR049282">
    <property type="entry name" value="BVU_3817_N_sf"/>
</dbReference>
<dbReference type="Pfam" id="PF21186">
    <property type="entry name" value="DUF6852"/>
    <property type="match status" value="1"/>
</dbReference>
<reference evidence="3 4" key="1">
    <citation type="submission" date="2020-10" db="EMBL/GenBank/DDBJ databases">
        <title>Connecting structure to function with the recovery of over 1000 high-quality activated sludge metagenome-assembled genomes encoding full-length rRNA genes using long-read sequencing.</title>
        <authorList>
            <person name="Singleton C.M."/>
            <person name="Petriglieri F."/>
            <person name="Kristensen J.M."/>
            <person name="Kirkegaard R.H."/>
            <person name="Michaelsen T.Y."/>
            <person name="Andersen M.H."/>
            <person name="Karst S.M."/>
            <person name="Dueholm M.S."/>
            <person name="Nielsen P.H."/>
            <person name="Albertsen M."/>
        </authorList>
    </citation>
    <scope>NUCLEOTIDE SEQUENCE [LARGE SCALE GENOMIC DNA]</scope>
    <source>
        <strain evidence="3">Ribe_18-Q3-R11-54_MAXAC.273</strain>
    </source>
</reference>
<dbReference type="Proteomes" id="UP000808337">
    <property type="component" value="Unassembled WGS sequence"/>
</dbReference>
<dbReference type="InterPro" id="IPR049281">
    <property type="entry name" value="BVU_3817-like_C_sf"/>
</dbReference>
<dbReference type="Pfam" id="PF18347">
    <property type="entry name" value="DUF5606"/>
    <property type="match status" value="1"/>
</dbReference>
<dbReference type="EMBL" id="JADKGY010000006">
    <property type="protein sequence ID" value="MBK9982530.1"/>
    <property type="molecule type" value="Genomic_DNA"/>
</dbReference>
<evidence type="ECO:0000259" key="1">
    <source>
        <dbReference type="Pfam" id="PF18347"/>
    </source>
</evidence>
<dbReference type="InterPro" id="IPR041218">
    <property type="entry name" value="DUF5606"/>
</dbReference>
<evidence type="ECO:0000313" key="4">
    <source>
        <dbReference type="Proteomes" id="UP000808337"/>
    </source>
</evidence>
<feature type="domain" description="DUF5606" evidence="1">
    <location>
        <begin position="3"/>
        <end position="49"/>
    </location>
</feature>
<dbReference type="AlphaFoldDB" id="A0A9D7SSJ3"/>
<feature type="domain" description="DUF6852" evidence="2">
    <location>
        <begin position="52"/>
        <end position="118"/>
    </location>
</feature>
<gene>
    <name evidence="3" type="ORF">IPP15_08905</name>
</gene>
<accession>A0A9D7SSJ3</accession>
<dbReference type="Gene3D" id="2.30.30.730">
    <property type="match status" value="1"/>
</dbReference>
<protein>
    <submittedName>
        <fullName evidence="3">DUF5606 domain-containing protein</fullName>
    </submittedName>
</protein>
<dbReference type="InterPro" id="IPR049280">
    <property type="entry name" value="DUF6852"/>
</dbReference>
<organism evidence="3 4">
    <name type="scientific">Candidatus Opimibacter skivensis</name>
    <dbReference type="NCBI Taxonomy" id="2982028"/>
    <lineage>
        <taxon>Bacteria</taxon>
        <taxon>Pseudomonadati</taxon>
        <taxon>Bacteroidota</taxon>
        <taxon>Saprospiria</taxon>
        <taxon>Saprospirales</taxon>
        <taxon>Saprospiraceae</taxon>
        <taxon>Candidatus Opimibacter</taxon>
    </lineage>
</organism>
<name>A0A9D7SSJ3_9BACT</name>